<dbReference type="OrthoDB" id="6241105at2759"/>
<reference evidence="1" key="1">
    <citation type="submission" date="2018-11" db="EMBL/GenBank/DDBJ databases">
        <authorList>
            <consortium name="Pathogen Informatics"/>
        </authorList>
    </citation>
    <scope>NUCLEOTIDE SEQUENCE</scope>
</reference>
<proteinExistence type="predicted"/>
<organism evidence="1 2">
    <name type="scientific">Protopolystoma xenopodis</name>
    <dbReference type="NCBI Taxonomy" id="117903"/>
    <lineage>
        <taxon>Eukaryota</taxon>
        <taxon>Metazoa</taxon>
        <taxon>Spiralia</taxon>
        <taxon>Lophotrochozoa</taxon>
        <taxon>Platyhelminthes</taxon>
        <taxon>Monogenea</taxon>
        <taxon>Polyopisthocotylea</taxon>
        <taxon>Polystomatidea</taxon>
        <taxon>Polystomatidae</taxon>
        <taxon>Protopolystoma</taxon>
    </lineage>
</organism>
<evidence type="ECO:0000313" key="2">
    <source>
        <dbReference type="Proteomes" id="UP000784294"/>
    </source>
</evidence>
<dbReference type="EMBL" id="CAAALY010040636">
    <property type="protein sequence ID" value="VEL19212.1"/>
    <property type="molecule type" value="Genomic_DNA"/>
</dbReference>
<keyword evidence="2" id="KW-1185">Reference proteome</keyword>
<dbReference type="AlphaFoldDB" id="A0A448WSK8"/>
<accession>A0A448WSK8</accession>
<sequence>MTSEFLSGLDQGLSKTPFQRALLRAHMDLAASFLSSTCPTITLCSGDNSVHVGDVDVTGFTPPSHNHFLTAENQDIGFKSSISSDAALLDDHSSFPSRSGCVYDTHQSCCSSRPATPRHSQQFRVPDTGSFIETPTNIPSTSSATLFYDKSQPVEIPSEVISHPLAGHFNRSLSPQTAGAQLFVQPEQMRTVEQSATGLGSTKINVRTYDPADVAEMLDISISHKDYQLLTDPSLVDYVTDDVTEAMLMQEYTSSRSRLPIPHQQPRSLQASRAMSEQPSQLNLAADNEIATNCTPNETSRCPECRNSYHDHRRCLAAQRSCLKTSANQPTGSNQFSRIPTLFN</sequence>
<evidence type="ECO:0000313" key="1">
    <source>
        <dbReference type="EMBL" id="VEL19212.1"/>
    </source>
</evidence>
<comment type="caution">
    <text evidence="1">The sequence shown here is derived from an EMBL/GenBank/DDBJ whole genome shotgun (WGS) entry which is preliminary data.</text>
</comment>
<protein>
    <submittedName>
        <fullName evidence="1">Uncharacterized protein</fullName>
    </submittedName>
</protein>
<gene>
    <name evidence="1" type="ORF">PXEA_LOCUS12652</name>
</gene>
<name>A0A448WSK8_9PLAT</name>
<dbReference type="Proteomes" id="UP000784294">
    <property type="component" value="Unassembled WGS sequence"/>
</dbReference>